<name>A0AA40A842_9PEZI</name>
<evidence type="ECO:0000256" key="1">
    <source>
        <dbReference type="SAM" id="MobiDB-lite"/>
    </source>
</evidence>
<dbReference type="AlphaFoldDB" id="A0AA40A842"/>
<feature type="region of interest" description="Disordered" evidence="1">
    <location>
        <begin position="1"/>
        <end position="63"/>
    </location>
</feature>
<protein>
    <recommendedName>
        <fullName evidence="5">Apple domain-containing protein</fullName>
    </recommendedName>
</protein>
<keyword evidence="4" id="KW-1185">Reference proteome</keyword>
<dbReference type="EMBL" id="JAUKUA010000005">
    <property type="protein sequence ID" value="KAK0711015.1"/>
    <property type="molecule type" value="Genomic_DNA"/>
</dbReference>
<accession>A0AA40A842</accession>
<feature type="region of interest" description="Disordered" evidence="1">
    <location>
        <begin position="136"/>
        <end position="164"/>
    </location>
</feature>
<dbReference type="Proteomes" id="UP001172102">
    <property type="component" value="Unassembled WGS sequence"/>
</dbReference>
<feature type="transmembrane region" description="Helical" evidence="2">
    <location>
        <begin position="111"/>
        <end position="135"/>
    </location>
</feature>
<keyword evidence="2" id="KW-1133">Transmembrane helix</keyword>
<organism evidence="3 4">
    <name type="scientific">Lasiosphaeris hirsuta</name>
    <dbReference type="NCBI Taxonomy" id="260670"/>
    <lineage>
        <taxon>Eukaryota</taxon>
        <taxon>Fungi</taxon>
        <taxon>Dikarya</taxon>
        <taxon>Ascomycota</taxon>
        <taxon>Pezizomycotina</taxon>
        <taxon>Sordariomycetes</taxon>
        <taxon>Sordariomycetidae</taxon>
        <taxon>Sordariales</taxon>
        <taxon>Lasiosphaeriaceae</taxon>
        <taxon>Lasiosphaeris</taxon>
    </lineage>
</organism>
<evidence type="ECO:0000313" key="4">
    <source>
        <dbReference type="Proteomes" id="UP001172102"/>
    </source>
</evidence>
<evidence type="ECO:0000313" key="3">
    <source>
        <dbReference type="EMBL" id="KAK0711015.1"/>
    </source>
</evidence>
<evidence type="ECO:0000256" key="2">
    <source>
        <dbReference type="SAM" id="Phobius"/>
    </source>
</evidence>
<evidence type="ECO:0008006" key="5">
    <source>
        <dbReference type="Google" id="ProtNLM"/>
    </source>
</evidence>
<keyword evidence="2" id="KW-0472">Membrane</keyword>
<sequence length="294" mass="31175">MDPKRVYPDPSGQGIELSNRPDYQEFHNPGLEVLPPSAPEVVTPSSPPPPPQTWEKAGAYGHPPPTAHSTVAPPYDYAKGAFDQQVLAHPPNPSGPSSEERRIMGIKRQTFWILIAVGVFLAVAAIAAGVGVGVATHKSSDAPAPASTSTATNTTTPTSTRTLPLPTAQATIGPSSTIQCPVNNLTLYTASSDRTKRFVLLCGRDYNSGAGTVDMYHQNSSSMNDCIDACAGALGCVGAGWGYYKDGYVCWLKSLLATPQGSPQWYFAALDNETDAEVASLPTVVPSKEERRFV</sequence>
<keyword evidence="2" id="KW-0812">Transmembrane</keyword>
<reference evidence="3" key="1">
    <citation type="submission" date="2023-06" db="EMBL/GenBank/DDBJ databases">
        <title>Genome-scale phylogeny and comparative genomics of the fungal order Sordariales.</title>
        <authorList>
            <consortium name="Lawrence Berkeley National Laboratory"/>
            <person name="Hensen N."/>
            <person name="Bonometti L."/>
            <person name="Westerberg I."/>
            <person name="Brannstrom I.O."/>
            <person name="Guillou S."/>
            <person name="Cros-Aarteil S."/>
            <person name="Calhoun S."/>
            <person name="Haridas S."/>
            <person name="Kuo A."/>
            <person name="Mondo S."/>
            <person name="Pangilinan J."/>
            <person name="Riley R."/>
            <person name="Labutti K."/>
            <person name="Andreopoulos B."/>
            <person name="Lipzen A."/>
            <person name="Chen C."/>
            <person name="Yanf M."/>
            <person name="Daum C."/>
            <person name="Ng V."/>
            <person name="Clum A."/>
            <person name="Steindorff A."/>
            <person name="Ohm R."/>
            <person name="Martin F."/>
            <person name="Silar P."/>
            <person name="Natvig D."/>
            <person name="Lalanne C."/>
            <person name="Gautier V."/>
            <person name="Ament-Velasquez S.L."/>
            <person name="Kruys A."/>
            <person name="Hutchinson M.I."/>
            <person name="Powell A.J."/>
            <person name="Barry K."/>
            <person name="Miller A.N."/>
            <person name="Grigoriev I.V."/>
            <person name="Debuchy R."/>
            <person name="Gladieux P."/>
            <person name="Thoren M.H."/>
            <person name="Johannesson H."/>
        </authorList>
    </citation>
    <scope>NUCLEOTIDE SEQUENCE</scope>
    <source>
        <strain evidence="3">SMH4607-1</strain>
    </source>
</reference>
<gene>
    <name evidence="3" type="ORF">B0H67DRAFT_555061</name>
</gene>
<proteinExistence type="predicted"/>
<comment type="caution">
    <text evidence="3">The sequence shown here is derived from an EMBL/GenBank/DDBJ whole genome shotgun (WGS) entry which is preliminary data.</text>
</comment>